<keyword evidence="4 7" id="KW-0862">Zinc</keyword>
<dbReference type="InterPro" id="IPR036612">
    <property type="entry name" value="KH_dom_type_1_sf"/>
</dbReference>
<dbReference type="InterPro" id="IPR000504">
    <property type="entry name" value="RRM_dom"/>
</dbReference>
<evidence type="ECO:0000256" key="4">
    <source>
        <dbReference type="ARBA" id="ARBA00022833"/>
    </source>
</evidence>
<dbReference type="SUPFAM" id="SSF54791">
    <property type="entry name" value="Eukaryotic type KH-domain (KH-domain type I)"/>
    <property type="match status" value="1"/>
</dbReference>
<keyword evidence="5 6" id="KW-0694">RNA-binding</keyword>
<dbReference type="SUPFAM" id="SSF54928">
    <property type="entry name" value="RNA-binding domain, RBD"/>
    <property type="match status" value="1"/>
</dbReference>
<keyword evidence="11" id="KW-1185">Reference proteome</keyword>
<dbReference type="SMART" id="SM00322">
    <property type="entry name" value="KH"/>
    <property type="match status" value="1"/>
</dbReference>
<dbReference type="GO" id="GO:0008270">
    <property type="term" value="F:zinc ion binding"/>
    <property type="evidence" value="ECO:0007669"/>
    <property type="project" value="UniProtKB-UniRule"/>
</dbReference>
<evidence type="ECO:0000313" key="10">
    <source>
        <dbReference type="EMBL" id="KAJ0966708.1"/>
    </source>
</evidence>
<organism evidence="10 11">
    <name type="scientific">Dioscorea zingiberensis</name>
    <dbReference type="NCBI Taxonomy" id="325984"/>
    <lineage>
        <taxon>Eukaryota</taxon>
        <taxon>Viridiplantae</taxon>
        <taxon>Streptophyta</taxon>
        <taxon>Embryophyta</taxon>
        <taxon>Tracheophyta</taxon>
        <taxon>Spermatophyta</taxon>
        <taxon>Magnoliopsida</taxon>
        <taxon>Liliopsida</taxon>
        <taxon>Dioscoreales</taxon>
        <taxon>Dioscoreaceae</taxon>
        <taxon>Dioscorea</taxon>
    </lineage>
</organism>
<evidence type="ECO:0000256" key="1">
    <source>
        <dbReference type="ARBA" id="ARBA00022723"/>
    </source>
</evidence>
<feature type="region of interest" description="Disordered" evidence="8">
    <location>
        <begin position="1"/>
        <end position="155"/>
    </location>
</feature>
<dbReference type="AlphaFoldDB" id="A0A9D5H829"/>
<comment type="subcellular location">
    <subcellularLocation>
        <location evidence="7">Nucleus</location>
    </subcellularLocation>
</comment>
<reference evidence="10" key="2">
    <citation type="journal article" date="2022" name="Hortic Res">
        <title>The genome of Dioscorea zingiberensis sheds light on the biosynthesis, origin and evolution of the medicinally important diosgenin saponins.</title>
        <authorList>
            <person name="Li Y."/>
            <person name="Tan C."/>
            <person name="Li Z."/>
            <person name="Guo J."/>
            <person name="Li S."/>
            <person name="Chen X."/>
            <person name="Wang C."/>
            <person name="Dai X."/>
            <person name="Yang H."/>
            <person name="Song W."/>
            <person name="Hou L."/>
            <person name="Xu J."/>
            <person name="Tong Z."/>
            <person name="Xu A."/>
            <person name="Yuan X."/>
            <person name="Wang W."/>
            <person name="Yang Q."/>
            <person name="Chen L."/>
            <person name="Sun Z."/>
            <person name="Wang K."/>
            <person name="Pan B."/>
            <person name="Chen J."/>
            <person name="Bao Y."/>
            <person name="Liu F."/>
            <person name="Qi X."/>
            <person name="Gang D.R."/>
            <person name="Wen J."/>
            <person name="Li J."/>
        </authorList>
    </citation>
    <scope>NUCLEOTIDE SEQUENCE</scope>
    <source>
        <strain evidence="10">Dzin_1.0</strain>
    </source>
</reference>
<dbReference type="GO" id="GO:0009967">
    <property type="term" value="P:positive regulation of signal transduction"/>
    <property type="evidence" value="ECO:0007669"/>
    <property type="project" value="UniProtKB-ARBA"/>
</dbReference>
<dbReference type="GO" id="GO:0045131">
    <property type="term" value="F:pre-mRNA branch point binding"/>
    <property type="evidence" value="ECO:0007669"/>
    <property type="project" value="UniProtKB-UniRule"/>
</dbReference>
<accession>A0A9D5H829</accession>
<dbReference type="PANTHER" id="PTHR11208">
    <property type="entry name" value="RNA-BINDING PROTEIN RELATED"/>
    <property type="match status" value="1"/>
</dbReference>
<dbReference type="InterPro" id="IPR012677">
    <property type="entry name" value="Nucleotide-bd_a/b_plait_sf"/>
</dbReference>
<feature type="compositionally biased region" description="Basic and acidic residues" evidence="8">
    <location>
        <begin position="49"/>
        <end position="66"/>
    </location>
</feature>
<keyword evidence="2" id="KW-0677">Repeat</keyword>
<evidence type="ECO:0000256" key="2">
    <source>
        <dbReference type="ARBA" id="ARBA00022737"/>
    </source>
</evidence>
<name>A0A9D5H829_9LILI</name>
<feature type="domain" description="RRM" evidence="9">
    <location>
        <begin position="577"/>
        <end position="655"/>
    </location>
</feature>
<dbReference type="Gene3D" id="6.10.140.1790">
    <property type="match status" value="1"/>
</dbReference>
<dbReference type="InterPro" id="IPR055256">
    <property type="entry name" value="KH_1_KHDC4/BBP-like"/>
</dbReference>
<dbReference type="Pfam" id="PF00076">
    <property type="entry name" value="RRM_1"/>
    <property type="match status" value="1"/>
</dbReference>
<dbReference type="Pfam" id="PF22675">
    <property type="entry name" value="KH-I_KHDC4-BBP"/>
    <property type="match status" value="1"/>
</dbReference>
<feature type="compositionally biased region" description="Polar residues" evidence="8">
    <location>
        <begin position="1"/>
        <end position="14"/>
    </location>
</feature>
<evidence type="ECO:0000256" key="7">
    <source>
        <dbReference type="RuleBase" id="RU367126"/>
    </source>
</evidence>
<dbReference type="SMART" id="SM00360">
    <property type="entry name" value="RRM"/>
    <property type="match status" value="1"/>
</dbReference>
<sequence length="775" mass="85604">MGKQNVSVDLSLTDDSGCDEDVDVEPEEPMEEPNEEGLGEDEQNEGEFCEERSGDGLKRDACEEKQGGVYEESNEEEVYEEEPNEEEVYEDEPNEESYEEDPDEEVNYEGEPTEEAIYGEESIEEEIYKEETEDDSSEASAAQSSFESNKDEEDCHLKFMPVYSGKHVMSVDALGDHLQKSPIEGNTSGEKKRSADALGDNSQKRQKKEINSELQPCARSSLTDFEDKSKATDKITMKEKEKSGSSGKKRRSRCDAGQRTGDDAGDAGDAARKKRKTRWESDDAVLKMLGPLKLPDFVKGLVADTDCDPEIKKLNSELLEISRKLHAQEIIDDRPVAERSPSPPPIFNEAGIRLNTRNARYHVKLIERRQMIISDLVKRHPTFRPPSDYRPSKLYKKLYIPVKEYPKYNFVGLIIGPRGNTQKRMEKESGAKILIRGVGSAKDGRLKQEVNADPWGDYEDLHVRIEADTQDSLNAAVKMVENLLVPVEDGVNEHKQAQLLELAKLREDGSKPVHTKSVQANTSCNICGDFLADIGDGGMSPSSSSSVPTPTVPCTASQAPVSLLAENGIIKKEIDEANIYIASLPQSVDDKRLIELFSPFGPIRTARVIKDKQTGLSKGYGFVKFNDAMSASNAIAQMNGCKLEGKTLAVRVAGRPSPLLTSSLYMFLRRGPRFNHLPAYPGPQVISHLKPKPKLWPGPPATFSSAQINPIGGQTPGSFGCTTVLPKFFSSGIASPTELAQFPGYQKRLDLPDGLMQPAPLNSLPSAQLHSTFQA</sequence>
<comment type="caution">
    <text evidence="10">The sequence shown here is derived from an EMBL/GenBank/DDBJ whole genome shotgun (WGS) entry which is preliminary data.</text>
</comment>
<dbReference type="GO" id="GO:0048024">
    <property type="term" value="P:regulation of mRNA splicing, via spliceosome"/>
    <property type="evidence" value="ECO:0007669"/>
    <property type="project" value="TreeGrafter"/>
</dbReference>
<dbReference type="PROSITE" id="PS50102">
    <property type="entry name" value="RRM"/>
    <property type="match status" value="1"/>
</dbReference>
<dbReference type="FunFam" id="3.30.70.330:FF:000383">
    <property type="entry name" value="Sex lethal, isoform D"/>
    <property type="match status" value="1"/>
</dbReference>
<keyword evidence="7" id="KW-0508">mRNA splicing</keyword>
<dbReference type="EMBL" id="JAGGNH010000007">
    <property type="protein sequence ID" value="KAJ0966708.1"/>
    <property type="molecule type" value="Genomic_DNA"/>
</dbReference>
<reference evidence="10" key="1">
    <citation type="submission" date="2021-03" db="EMBL/GenBank/DDBJ databases">
        <authorList>
            <person name="Li Z."/>
            <person name="Yang C."/>
        </authorList>
    </citation>
    <scope>NUCLEOTIDE SEQUENCE</scope>
    <source>
        <strain evidence="10">Dzin_1.0</strain>
        <tissue evidence="10">Leaf</tissue>
    </source>
</reference>
<dbReference type="GO" id="GO:0005737">
    <property type="term" value="C:cytoplasm"/>
    <property type="evidence" value="ECO:0007669"/>
    <property type="project" value="UniProtKB-ARBA"/>
</dbReference>
<dbReference type="InterPro" id="IPR035979">
    <property type="entry name" value="RBD_domain_sf"/>
</dbReference>
<keyword evidence="3 7" id="KW-0863">Zinc-finger</keyword>
<evidence type="ECO:0000256" key="8">
    <source>
        <dbReference type="SAM" id="MobiDB-lite"/>
    </source>
</evidence>
<evidence type="ECO:0000313" key="11">
    <source>
        <dbReference type="Proteomes" id="UP001085076"/>
    </source>
</evidence>
<feature type="compositionally biased region" description="Basic and acidic residues" evidence="8">
    <location>
        <begin position="225"/>
        <end position="243"/>
    </location>
</feature>
<feature type="compositionally biased region" description="Acidic residues" evidence="8">
    <location>
        <begin position="16"/>
        <end position="48"/>
    </location>
</feature>
<keyword evidence="7" id="KW-0539">Nucleus</keyword>
<keyword evidence="1 7" id="KW-0479">Metal-binding</keyword>
<feature type="region of interest" description="Disordered" evidence="8">
    <location>
        <begin position="177"/>
        <end position="280"/>
    </location>
</feature>
<dbReference type="CDD" id="cd02395">
    <property type="entry name" value="KH-I_BBP"/>
    <property type="match status" value="1"/>
</dbReference>
<dbReference type="Gene3D" id="3.30.1370.10">
    <property type="entry name" value="K Homology domain, type 1"/>
    <property type="match status" value="1"/>
</dbReference>
<dbReference type="GO" id="GO:0010629">
    <property type="term" value="P:negative regulation of gene expression"/>
    <property type="evidence" value="ECO:0007669"/>
    <property type="project" value="UniProtKB-ARBA"/>
</dbReference>
<feature type="compositionally biased region" description="Polar residues" evidence="8">
    <location>
        <begin position="212"/>
        <end position="223"/>
    </location>
</feature>
<evidence type="ECO:0000259" key="9">
    <source>
        <dbReference type="PROSITE" id="PS50102"/>
    </source>
</evidence>
<protein>
    <recommendedName>
        <fullName evidence="7">Branchpoint-bridging protein</fullName>
    </recommendedName>
</protein>
<dbReference type="PROSITE" id="PS50084">
    <property type="entry name" value="KH_TYPE_1"/>
    <property type="match status" value="1"/>
</dbReference>
<evidence type="ECO:0000256" key="6">
    <source>
        <dbReference type="PROSITE-ProRule" id="PRU00176"/>
    </source>
</evidence>
<dbReference type="Proteomes" id="UP001085076">
    <property type="component" value="Miscellaneous, Linkage group lg07"/>
</dbReference>
<keyword evidence="7" id="KW-0507">mRNA processing</keyword>
<comment type="similarity">
    <text evidence="7">Belongs to the BBP/SF1 family.</text>
</comment>
<dbReference type="OrthoDB" id="10021397at2759"/>
<dbReference type="GO" id="GO:0005681">
    <property type="term" value="C:spliceosomal complex"/>
    <property type="evidence" value="ECO:0007669"/>
    <property type="project" value="UniProtKB-KW"/>
</dbReference>
<dbReference type="InterPro" id="IPR032570">
    <property type="entry name" value="SF1-HH"/>
</dbReference>
<dbReference type="InterPro" id="IPR047086">
    <property type="entry name" value="SF1-HH_sf"/>
</dbReference>
<dbReference type="Pfam" id="PF16275">
    <property type="entry name" value="SF1-HH"/>
    <property type="match status" value="1"/>
</dbReference>
<dbReference type="Gene3D" id="3.30.70.330">
    <property type="match status" value="1"/>
</dbReference>
<feature type="compositionally biased region" description="Acidic residues" evidence="8">
    <location>
        <begin position="72"/>
        <end position="137"/>
    </location>
</feature>
<dbReference type="InterPro" id="IPR004087">
    <property type="entry name" value="KH_dom"/>
</dbReference>
<feature type="compositionally biased region" description="Low complexity" evidence="8">
    <location>
        <begin position="138"/>
        <end position="147"/>
    </location>
</feature>
<dbReference type="InterPro" id="IPR045071">
    <property type="entry name" value="BBP-like"/>
</dbReference>
<dbReference type="GO" id="GO:0003729">
    <property type="term" value="F:mRNA binding"/>
    <property type="evidence" value="ECO:0007669"/>
    <property type="project" value="TreeGrafter"/>
</dbReference>
<comment type="function">
    <text evidence="7">Necessary for the splicing of pre-mRNA. Has a role in the recognition of the branch site (5'-UACUAAC-3'), the pyrimidine tract and the 3'-splice site at the 3'-end of introns.</text>
</comment>
<gene>
    <name evidence="10" type="ORF">J5N97_023625</name>
</gene>
<feature type="compositionally biased region" description="Basic and acidic residues" evidence="8">
    <location>
        <begin position="253"/>
        <end position="262"/>
    </location>
</feature>
<dbReference type="GO" id="GO:0000398">
    <property type="term" value="P:mRNA splicing, via spliceosome"/>
    <property type="evidence" value="ECO:0007669"/>
    <property type="project" value="UniProtKB-UniRule"/>
</dbReference>
<evidence type="ECO:0000256" key="3">
    <source>
        <dbReference type="ARBA" id="ARBA00022771"/>
    </source>
</evidence>
<proteinExistence type="inferred from homology"/>
<dbReference type="PANTHER" id="PTHR11208:SF45">
    <property type="entry name" value="SPLICING FACTOR 1"/>
    <property type="match status" value="1"/>
</dbReference>
<keyword evidence="7" id="KW-0747">Spliceosome</keyword>
<evidence type="ECO:0000256" key="5">
    <source>
        <dbReference type="ARBA" id="ARBA00022884"/>
    </source>
</evidence>